<evidence type="ECO:0000313" key="2">
    <source>
        <dbReference type="Proteomes" id="UP000294752"/>
    </source>
</evidence>
<protein>
    <submittedName>
        <fullName evidence="1">Uncharacterized protein</fullName>
    </submittedName>
</protein>
<comment type="caution">
    <text evidence="1">The sequence shown here is derived from an EMBL/GenBank/DDBJ whole genome shotgun (WGS) entry which is preliminary data.</text>
</comment>
<keyword evidence="2" id="KW-1185">Reference proteome</keyword>
<accession>A0A4R7D472</accession>
<organism evidence="1 2">
    <name type="scientific">Sphingobacterium paludis</name>
    <dbReference type="NCBI Taxonomy" id="1476465"/>
    <lineage>
        <taxon>Bacteria</taxon>
        <taxon>Pseudomonadati</taxon>
        <taxon>Bacteroidota</taxon>
        <taxon>Sphingobacteriia</taxon>
        <taxon>Sphingobacteriales</taxon>
        <taxon>Sphingobacteriaceae</taxon>
        <taxon>Sphingobacterium</taxon>
    </lineage>
</organism>
<dbReference type="EMBL" id="SNZV01000002">
    <property type="protein sequence ID" value="TDS15869.1"/>
    <property type="molecule type" value="Genomic_DNA"/>
</dbReference>
<dbReference type="Gene3D" id="3.40.50.20">
    <property type="match status" value="1"/>
</dbReference>
<reference evidence="1 2" key="1">
    <citation type="submission" date="2019-03" db="EMBL/GenBank/DDBJ databases">
        <title>Genomic Encyclopedia of Type Strains, Phase III (KMG-III): the genomes of soil and plant-associated and newly described type strains.</title>
        <authorList>
            <person name="Whitman W."/>
        </authorList>
    </citation>
    <scope>NUCLEOTIDE SEQUENCE [LARGE SCALE GENOMIC DNA]</scope>
    <source>
        <strain evidence="1 2">CGMCC 1.12801</strain>
    </source>
</reference>
<gene>
    <name evidence="1" type="ORF">B0I21_102186</name>
</gene>
<dbReference type="OrthoDB" id="707775at2"/>
<dbReference type="RefSeq" id="WP_133639165.1">
    <property type="nucleotide sequence ID" value="NZ_SNZV01000002.1"/>
</dbReference>
<dbReference type="Proteomes" id="UP000294752">
    <property type="component" value="Unassembled WGS sequence"/>
</dbReference>
<dbReference type="AlphaFoldDB" id="A0A4R7D472"/>
<proteinExistence type="predicted"/>
<name>A0A4R7D472_9SPHI</name>
<evidence type="ECO:0000313" key="1">
    <source>
        <dbReference type="EMBL" id="TDS15869.1"/>
    </source>
</evidence>
<sequence length="155" mass="17183">MDKLLITYGTRPFAQRLGKLLSTIFTCHYASCEQIPSILLKGDYRQIPTAVNPTFAHELLKLCLDEGYTHVLPLGKSELQPLNETRVLFEEYGITVLLPKRPDVCYILENPPSSLTIHVVKEGNDIFTGQNLVDSSLSGAFVLADEGEEAALCMV</sequence>